<evidence type="ECO:0000313" key="1">
    <source>
        <dbReference type="EnsemblMetazoa" id="CJA34916.1"/>
    </source>
</evidence>
<dbReference type="AlphaFoldDB" id="A0A8R1EJF9"/>
<reference evidence="2" key="1">
    <citation type="submission" date="2010-08" db="EMBL/GenBank/DDBJ databases">
        <authorList>
            <consortium name="Caenorhabditis japonica Sequencing Consortium"/>
            <person name="Wilson R.K."/>
        </authorList>
    </citation>
    <scope>NUCLEOTIDE SEQUENCE [LARGE SCALE GENOMIC DNA]</scope>
    <source>
        <strain evidence="2">DF5081</strain>
    </source>
</reference>
<dbReference type="Proteomes" id="UP000005237">
    <property type="component" value="Unassembled WGS sequence"/>
</dbReference>
<reference evidence="1" key="2">
    <citation type="submission" date="2022-06" db="UniProtKB">
        <authorList>
            <consortium name="EnsemblMetazoa"/>
        </authorList>
    </citation>
    <scope>IDENTIFICATION</scope>
    <source>
        <strain evidence="1">DF5081</strain>
    </source>
</reference>
<sequence>MRVFALFHIGLVNIQSEAYFSIHLDQLLNNLACRPGVAGDQNDVVGESQVLEVFAIASYFGQLVVSFQMLPCQLVEDALQRFRLSNIACGSTLSKALWL</sequence>
<proteinExistence type="predicted"/>
<protein>
    <submittedName>
        <fullName evidence="1">Uncharacterized protein</fullName>
    </submittedName>
</protein>
<organism evidence="1 2">
    <name type="scientific">Caenorhabditis japonica</name>
    <dbReference type="NCBI Taxonomy" id="281687"/>
    <lineage>
        <taxon>Eukaryota</taxon>
        <taxon>Metazoa</taxon>
        <taxon>Ecdysozoa</taxon>
        <taxon>Nematoda</taxon>
        <taxon>Chromadorea</taxon>
        <taxon>Rhabditida</taxon>
        <taxon>Rhabditina</taxon>
        <taxon>Rhabditomorpha</taxon>
        <taxon>Rhabditoidea</taxon>
        <taxon>Rhabditidae</taxon>
        <taxon>Peloderinae</taxon>
        <taxon>Caenorhabditis</taxon>
    </lineage>
</organism>
<dbReference type="EnsemblMetazoa" id="CJA34916.1">
    <property type="protein sequence ID" value="CJA34916.1"/>
    <property type="gene ID" value="WBGene00210763"/>
</dbReference>
<evidence type="ECO:0000313" key="2">
    <source>
        <dbReference type="Proteomes" id="UP000005237"/>
    </source>
</evidence>
<name>A0A8R1EJF9_CAEJA</name>
<keyword evidence="2" id="KW-1185">Reference proteome</keyword>
<accession>A0A8R1EJF9</accession>